<dbReference type="OrthoDB" id="5190621at2"/>
<evidence type="ECO:0000313" key="2">
    <source>
        <dbReference type="EMBL" id="KEI43113.1"/>
    </source>
</evidence>
<dbReference type="RefSeq" id="WP_029722602.1">
    <property type="nucleotide sequence ID" value="NZ_JAJUIW010000001.1"/>
</dbReference>
<sequence>MGDSTAVPQRSRRDNPHAAVVRTLAAAMLRTAVWPAVVAVALGAVVATALIGLSGLWGALIGGAIAVVSSLATIWLMRLTGGMDPHFVMGAALGGYLLKVSLLLVVMTLLGGIAIIHRESLAFTMLGTLLVWTGAEVVAFRRTRLPVIVPEGGVGSS</sequence>
<accession>A0A073ATL4</accession>
<dbReference type="Proteomes" id="UP000031419">
    <property type="component" value="Unassembled WGS sequence"/>
</dbReference>
<dbReference type="AlphaFoldDB" id="A0A073ATL4"/>
<dbReference type="eggNOG" id="ENOG5033WXA">
    <property type="taxonomic scope" value="Bacteria"/>
</dbReference>
<evidence type="ECO:0000256" key="1">
    <source>
        <dbReference type="SAM" id="Phobius"/>
    </source>
</evidence>
<feature type="transmembrane region" description="Helical" evidence="1">
    <location>
        <begin position="96"/>
        <end position="116"/>
    </location>
</feature>
<keyword evidence="1" id="KW-0472">Membrane</keyword>
<feature type="transmembrane region" description="Helical" evidence="1">
    <location>
        <begin position="122"/>
        <end position="140"/>
    </location>
</feature>
<gene>
    <name evidence="2" type="ORF">GU90_18480</name>
</gene>
<reference evidence="2 3" key="1">
    <citation type="submission" date="2014-06" db="EMBL/GenBank/DDBJ databases">
        <title>Saccharopolyspora rectivirgula DSM-43113 Genome sequencing.</title>
        <authorList>
            <person name="Barrera C."/>
            <person name="Millon L."/>
            <person name="Rognon B."/>
            <person name="Zaugg C."/>
            <person name="Monod M."/>
        </authorList>
    </citation>
    <scope>NUCLEOTIDE SEQUENCE [LARGE SCALE GENOMIC DNA]</scope>
    <source>
        <strain evidence="2 3">DSM 43113</strain>
    </source>
</reference>
<comment type="caution">
    <text evidence="2">The sequence shown here is derived from an EMBL/GenBank/DDBJ whole genome shotgun (WGS) entry which is preliminary data.</text>
</comment>
<keyword evidence="3" id="KW-1185">Reference proteome</keyword>
<feature type="transmembrane region" description="Helical" evidence="1">
    <location>
        <begin position="57"/>
        <end position="76"/>
    </location>
</feature>
<protein>
    <recommendedName>
        <fullName evidence="4">ATP synthase I</fullName>
    </recommendedName>
</protein>
<evidence type="ECO:0000313" key="3">
    <source>
        <dbReference type="Proteomes" id="UP000031419"/>
    </source>
</evidence>
<dbReference type="EMBL" id="JNVU01000048">
    <property type="protein sequence ID" value="KEI43113.1"/>
    <property type="molecule type" value="Genomic_DNA"/>
</dbReference>
<keyword evidence="1" id="KW-0812">Transmembrane</keyword>
<organism evidence="2 3">
    <name type="scientific">Saccharopolyspora rectivirgula</name>
    <dbReference type="NCBI Taxonomy" id="28042"/>
    <lineage>
        <taxon>Bacteria</taxon>
        <taxon>Bacillati</taxon>
        <taxon>Actinomycetota</taxon>
        <taxon>Actinomycetes</taxon>
        <taxon>Pseudonocardiales</taxon>
        <taxon>Pseudonocardiaceae</taxon>
        <taxon>Saccharopolyspora</taxon>
    </lineage>
</organism>
<dbReference type="STRING" id="28042.GU90_18480"/>
<evidence type="ECO:0008006" key="4">
    <source>
        <dbReference type="Google" id="ProtNLM"/>
    </source>
</evidence>
<proteinExistence type="predicted"/>
<keyword evidence="1" id="KW-1133">Transmembrane helix</keyword>
<feature type="transmembrane region" description="Helical" evidence="1">
    <location>
        <begin position="32"/>
        <end position="51"/>
    </location>
</feature>
<name>A0A073ATL4_9PSEU</name>